<dbReference type="SUPFAM" id="SSF100939">
    <property type="entry name" value="SPOC domain-like"/>
    <property type="match status" value="1"/>
</dbReference>
<dbReference type="PANTHER" id="PTHR41251:SF1">
    <property type="entry name" value="NON-HOMOLOGOUS END JOINING PROTEIN KU"/>
    <property type="match status" value="1"/>
</dbReference>
<dbReference type="EMBL" id="JAEQNA010000010">
    <property type="protein sequence ID" value="MBL0422990.1"/>
    <property type="molecule type" value="Genomic_DNA"/>
</dbReference>
<comment type="caution">
    <text evidence="4">The sequence shown here is derived from an EMBL/GenBank/DDBJ whole genome shotgun (WGS) entry which is preliminary data.</text>
</comment>
<dbReference type="GO" id="GO:0003690">
    <property type="term" value="F:double-stranded DNA binding"/>
    <property type="evidence" value="ECO:0007669"/>
    <property type="project" value="TreeGrafter"/>
</dbReference>
<keyword evidence="1" id="KW-0238">DNA-binding</keyword>
<dbReference type="SMART" id="SM00559">
    <property type="entry name" value="Ku78"/>
    <property type="match status" value="1"/>
</dbReference>
<dbReference type="InterPro" id="IPR009187">
    <property type="entry name" value="Prok_Ku"/>
</dbReference>
<evidence type="ECO:0000256" key="1">
    <source>
        <dbReference type="ARBA" id="ARBA00023125"/>
    </source>
</evidence>
<dbReference type="Gene3D" id="2.40.290.10">
    <property type="match status" value="1"/>
</dbReference>
<dbReference type="GO" id="GO:0006303">
    <property type="term" value="P:double-strand break repair via nonhomologous end joining"/>
    <property type="evidence" value="ECO:0007669"/>
    <property type="project" value="InterPro"/>
</dbReference>
<dbReference type="RefSeq" id="WP_201686116.1">
    <property type="nucleotide sequence ID" value="NZ_JAEQNA010000010.1"/>
</dbReference>
<evidence type="ECO:0000313" key="4">
    <source>
        <dbReference type="EMBL" id="MBL0422990.1"/>
    </source>
</evidence>
<evidence type="ECO:0000259" key="3">
    <source>
        <dbReference type="SMART" id="SM00559"/>
    </source>
</evidence>
<sequence>MTARAIWKGRILLGPHEVPVKMYSAVEDQAVHFKLLSRQGQAPVHQRIVRKDTGTEVPREEQRKAFPIDGDRAVILQPDELESLVPPASREIHLCRFVPAGLLADPWFDRPYWLGPDEDADQPYFALARAVARQQVHGIARWVMRKKRYLGALLASGDHLALVTLRRSEQVLAMPAIEPARSRAPSEAELKLAMQLVESISGEFEPQAWPNEHRERLRALVAAKAQGDKVKPFKPRERASGTDLADALRASLAAHRERRVA</sequence>
<dbReference type="Proteomes" id="UP000613011">
    <property type="component" value="Unassembled WGS sequence"/>
</dbReference>
<name>A0A937D5R7_9BURK</name>
<gene>
    <name evidence="4" type="ORF">JI739_21820</name>
</gene>
<feature type="domain" description="Ku" evidence="3">
    <location>
        <begin position="54"/>
        <end position="182"/>
    </location>
</feature>
<reference evidence="4" key="1">
    <citation type="submission" date="2021-01" db="EMBL/GenBank/DDBJ databases">
        <title>Ramlibacter sp. strain AW1 16S ribosomal RNA gene Genome sequencing and assembly.</title>
        <authorList>
            <person name="Kang M."/>
        </authorList>
    </citation>
    <scope>NUCLEOTIDE SEQUENCE</scope>
    <source>
        <strain evidence="4">AW1</strain>
    </source>
</reference>
<proteinExistence type="predicted"/>
<feature type="region of interest" description="Disordered" evidence="2">
    <location>
        <begin position="226"/>
        <end position="245"/>
    </location>
</feature>
<feature type="compositionally biased region" description="Basic and acidic residues" evidence="2">
    <location>
        <begin position="226"/>
        <end position="240"/>
    </location>
</feature>
<evidence type="ECO:0000313" key="5">
    <source>
        <dbReference type="Proteomes" id="UP000613011"/>
    </source>
</evidence>
<dbReference type="AlphaFoldDB" id="A0A937D5R7"/>
<evidence type="ECO:0000256" key="2">
    <source>
        <dbReference type="SAM" id="MobiDB-lite"/>
    </source>
</evidence>
<protein>
    <recommendedName>
        <fullName evidence="3">Ku domain-containing protein</fullName>
    </recommendedName>
</protein>
<dbReference type="InterPro" id="IPR006164">
    <property type="entry name" value="DNA_bd_Ku70/Ku80"/>
</dbReference>
<dbReference type="Pfam" id="PF02735">
    <property type="entry name" value="Ku"/>
    <property type="match status" value="1"/>
</dbReference>
<dbReference type="PANTHER" id="PTHR41251">
    <property type="entry name" value="NON-HOMOLOGOUS END JOINING PROTEIN KU"/>
    <property type="match status" value="1"/>
</dbReference>
<dbReference type="InterPro" id="IPR016194">
    <property type="entry name" value="SPOC-like_C_dom_sf"/>
</dbReference>
<keyword evidence="5" id="KW-1185">Reference proteome</keyword>
<accession>A0A937D5R7</accession>
<organism evidence="4 5">
    <name type="scientific">Ramlibacter aurantiacus</name>
    <dbReference type="NCBI Taxonomy" id="2801330"/>
    <lineage>
        <taxon>Bacteria</taxon>
        <taxon>Pseudomonadati</taxon>
        <taxon>Pseudomonadota</taxon>
        <taxon>Betaproteobacteria</taxon>
        <taxon>Burkholderiales</taxon>
        <taxon>Comamonadaceae</taxon>
        <taxon>Ramlibacter</taxon>
    </lineage>
</organism>
<dbReference type="PIRSF" id="PIRSF006493">
    <property type="entry name" value="Prok_Ku"/>
    <property type="match status" value="1"/>
</dbReference>